<reference evidence="6" key="1">
    <citation type="submission" date="2020-07" db="EMBL/GenBank/DDBJ databases">
        <title>The High-quality genome of the commercially important snow crab, Chionoecetes opilio.</title>
        <authorList>
            <person name="Jeong J.-H."/>
            <person name="Ryu S."/>
        </authorList>
    </citation>
    <scope>NUCLEOTIDE SEQUENCE</scope>
    <source>
        <strain evidence="6">MADBK_172401_WGS</strain>
        <tissue evidence="6">Digestive gland</tissue>
    </source>
</reference>
<name>A0A8J4YHY6_CHIOP</name>
<evidence type="ECO:0000256" key="4">
    <source>
        <dbReference type="ARBA" id="ARBA00023180"/>
    </source>
</evidence>
<dbReference type="SUPFAM" id="SSF53474">
    <property type="entry name" value="alpha/beta-Hydrolases"/>
    <property type="match status" value="1"/>
</dbReference>
<dbReference type="OrthoDB" id="3200163at2759"/>
<proteinExistence type="inferred from homology"/>
<evidence type="ECO:0000256" key="3">
    <source>
        <dbReference type="ARBA" id="ARBA00022801"/>
    </source>
</evidence>
<keyword evidence="2" id="KW-0719">Serine esterase</keyword>
<dbReference type="Proteomes" id="UP000770661">
    <property type="component" value="Unassembled WGS sequence"/>
</dbReference>
<dbReference type="PANTHER" id="PTHR43142">
    <property type="entry name" value="CARBOXYLIC ESTER HYDROLASE"/>
    <property type="match status" value="1"/>
</dbReference>
<keyword evidence="3" id="KW-0378">Hydrolase</keyword>
<dbReference type="InterPro" id="IPR029058">
    <property type="entry name" value="AB_hydrolase_fold"/>
</dbReference>
<dbReference type="Gene3D" id="3.40.50.1820">
    <property type="entry name" value="alpha/beta hydrolase"/>
    <property type="match status" value="1"/>
</dbReference>
<dbReference type="AlphaFoldDB" id="A0A8J4YHY6"/>
<evidence type="ECO:0000313" key="7">
    <source>
        <dbReference type="Proteomes" id="UP000770661"/>
    </source>
</evidence>
<evidence type="ECO:0000256" key="1">
    <source>
        <dbReference type="ARBA" id="ARBA00005964"/>
    </source>
</evidence>
<comment type="caution">
    <text evidence="6">The sequence shown here is derived from an EMBL/GenBank/DDBJ whole genome shotgun (WGS) entry which is preliminary data.</text>
</comment>
<protein>
    <submittedName>
        <fullName evidence="6">Carboxylesterase 1C</fullName>
    </submittedName>
</protein>
<dbReference type="EMBL" id="JACEEZ010010768">
    <property type="protein sequence ID" value="KAG0721625.1"/>
    <property type="molecule type" value="Genomic_DNA"/>
</dbReference>
<organism evidence="6 7">
    <name type="scientific">Chionoecetes opilio</name>
    <name type="common">Atlantic snow crab</name>
    <name type="synonym">Cancer opilio</name>
    <dbReference type="NCBI Taxonomy" id="41210"/>
    <lineage>
        <taxon>Eukaryota</taxon>
        <taxon>Metazoa</taxon>
        <taxon>Ecdysozoa</taxon>
        <taxon>Arthropoda</taxon>
        <taxon>Crustacea</taxon>
        <taxon>Multicrustacea</taxon>
        <taxon>Malacostraca</taxon>
        <taxon>Eumalacostraca</taxon>
        <taxon>Eucarida</taxon>
        <taxon>Decapoda</taxon>
        <taxon>Pleocyemata</taxon>
        <taxon>Brachyura</taxon>
        <taxon>Eubrachyura</taxon>
        <taxon>Majoidea</taxon>
        <taxon>Majidae</taxon>
        <taxon>Chionoecetes</taxon>
    </lineage>
</organism>
<dbReference type="PANTHER" id="PTHR43142:SF1">
    <property type="entry name" value="CARBOXYLIC ESTER HYDROLASE"/>
    <property type="match status" value="1"/>
</dbReference>
<evidence type="ECO:0000313" key="6">
    <source>
        <dbReference type="EMBL" id="KAG0721625.1"/>
    </source>
</evidence>
<evidence type="ECO:0000256" key="2">
    <source>
        <dbReference type="ARBA" id="ARBA00022487"/>
    </source>
</evidence>
<dbReference type="GO" id="GO:0052689">
    <property type="term" value="F:carboxylic ester hydrolase activity"/>
    <property type="evidence" value="ECO:0007669"/>
    <property type="project" value="UniProtKB-KW"/>
</dbReference>
<sequence>MAEAPGNVGLMDQVEALRWVQTNIHNFAGNPDLVTVFGQSAGAASSSWMYLTPLTNETFWRNNGRQLLHRVIPQSGSALEEWTLDKDPETAFHLAASTLKCNGTTKEDKLQCMKDKPYEDVQRAALKIYVSRKASLYYEEVQYGSLLWIRGLNAP</sequence>
<dbReference type="InterPro" id="IPR002018">
    <property type="entry name" value="CarbesteraseB"/>
</dbReference>
<dbReference type="Pfam" id="PF00135">
    <property type="entry name" value="COesterase"/>
    <property type="match status" value="1"/>
</dbReference>
<feature type="domain" description="Carboxylesterase type B" evidence="5">
    <location>
        <begin position="3"/>
        <end position="131"/>
    </location>
</feature>
<gene>
    <name evidence="6" type="primary">Ces1c</name>
    <name evidence="6" type="ORF">GWK47_046092</name>
</gene>
<keyword evidence="7" id="KW-1185">Reference proteome</keyword>
<evidence type="ECO:0000259" key="5">
    <source>
        <dbReference type="Pfam" id="PF00135"/>
    </source>
</evidence>
<keyword evidence="4" id="KW-0325">Glycoprotein</keyword>
<comment type="similarity">
    <text evidence="1">Belongs to the type-B carboxylesterase/lipase family.</text>
</comment>
<accession>A0A8J4YHY6</accession>